<keyword evidence="5" id="KW-1185">Reference proteome</keyword>
<reference evidence="4 5" key="2">
    <citation type="journal article" date="2011" name="PLoS ONE">
        <title>The Cyst-Dividing Bacterium Ramlibacter tataouinensis TTB310 Genome Reveals a Well-Stocked Toolbox for Adaptation to a Desert Environment.</title>
        <authorList>
            <person name="De Luca G."/>
            <person name="Barakat M."/>
            <person name="Ortet P."/>
            <person name="Fochesato S."/>
            <person name="Jourlin-Castelli C."/>
            <person name="Ansaldi M."/>
            <person name="Py B."/>
            <person name="Fichant G."/>
            <person name="Coutinho P.M."/>
            <person name="Voulhoux R."/>
            <person name="Bastien O."/>
            <person name="Marechal E."/>
            <person name="Henrissat B."/>
            <person name="Quentin Y."/>
            <person name="Noirot P."/>
            <person name="Filloux A."/>
            <person name="Mejean V."/>
            <person name="Dubow M.S."/>
            <person name="Barras F."/>
            <person name="Barbe V."/>
            <person name="Weissenbach J."/>
            <person name="Mihalcescu I."/>
            <person name="Vermeglio A."/>
            <person name="Achouak W."/>
            <person name="Heulin T."/>
        </authorList>
    </citation>
    <scope>NUCLEOTIDE SEQUENCE [LARGE SCALE GENOMIC DNA]</scope>
    <source>
        <strain evidence="5">ATCC BAA-407 / DSM 14655 / LMG 21543 / TTB310</strain>
    </source>
</reference>
<dbReference type="STRING" id="365046.Rta_10010"/>
<keyword evidence="2" id="KW-0812">Transmembrane</keyword>
<accession>F5XZQ6</accession>
<dbReference type="RefSeq" id="WP_013900318.1">
    <property type="nucleotide sequence ID" value="NC_015677.1"/>
</dbReference>
<feature type="transmembrane region" description="Helical" evidence="2">
    <location>
        <begin position="185"/>
        <end position="206"/>
    </location>
</feature>
<dbReference type="AlphaFoldDB" id="F5XZQ6"/>
<feature type="domain" description="Zinc finger/thioredoxin putative" evidence="3">
    <location>
        <begin position="3"/>
        <end position="39"/>
    </location>
</feature>
<dbReference type="InterPro" id="IPR021834">
    <property type="entry name" value="DUF3426"/>
</dbReference>
<keyword evidence="2" id="KW-0472">Membrane</keyword>
<feature type="compositionally biased region" description="Acidic residues" evidence="1">
    <location>
        <begin position="150"/>
        <end position="165"/>
    </location>
</feature>
<dbReference type="KEGG" id="rta:Rta_10010"/>
<sequence length="340" mass="36411">MSLVTCCPACATLFKVVPDQLRISEGWVRCGHCSEVFDASAHLRRPTQDEAPAAPIAPAVPPDFPLTEPVSLAPTEPAPLQPTEPAPLPPTEPAPLQPSRAPTPKPPAAPFVLVRQDTTSPAPEVDSGWHESWRSSQLSMAPTQPASQIDADEDESGEADTEPALEDVSFVRQARRRAFWRRGGVRAVLGLLALTLAALLAAQVAVRQRDRLAAARPALRPVLEALCQPLQCRIGPPRRIESVVIDSSAFNRLRPDAYRLSVTLKNRAATEVAMPALELTLTDTRDQPVVRRVLPPSELGPSVPATLPAGGEWSTSLGVSVVASGSASRIAGYRLLAFYP</sequence>
<feature type="region of interest" description="Disordered" evidence="1">
    <location>
        <begin position="44"/>
        <end position="165"/>
    </location>
</feature>
<dbReference type="Pfam" id="PF11906">
    <property type="entry name" value="DUF3426"/>
    <property type="match status" value="1"/>
</dbReference>
<evidence type="ECO:0000313" key="4">
    <source>
        <dbReference type="EMBL" id="AEG92085.1"/>
    </source>
</evidence>
<feature type="compositionally biased region" description="Polar residues" evidence="1">
    <location>
        <begin position="134"/>
        <end position="147"/>
    </location>
</feature>
<evidence type="ECO:0000256" key="2">
    <source>
        <dbReference type="SAM" id="Phobius"/>
    </source>
</evidence>
<dbReference type="InterPro" id="IPR011723">
    <property type="entry name" value="Znf/thioredoxin_put"/>
</dbReference>
<evidence type="ECO:0000256" key="1">
    <source>
        <dbReference type="SAM" id="MobiDB-lite"/>
    </source>
</evidence>
<dbReference type="EMBL" id="CP000245">
    <property type="protein sequence ID" value="AEG92085.1"/>
    <property type="molecule type" value="Genomic_DNA"/>
</dbReference>
<keyword evidence="2" id="KW-1133">Transmembrane helix</keyword>
<organism evidence="4 5">
    <name type="scientific">Ramlibacter tataouinensis (strain ATCC BAA-407 / DSM 14655 / LMG 21543 / TTB310)</name>
    <dbReference type="NCBI Taxonomy" id="365046"/>
    <lineage>
        <taxon>Bacteria</taxon>
        <taxon>Pseudomonadati</taxon>
        <taxon>Pseudomonadota</taxon>
        <taxon>Betaproteobacteria</taxon>
        <taxon>Burkholderiales</taxon>
        <taxon>Comamonadaceae</taxon>
        <taxon>Ramlibacter</taxon>
    </lineage>
</organism>
<reference evidence="5" key="1">
    <citation type="submission" date="2006-01" db="EMBL/GenBank/DDBJ databases">
        <title>Genome of the cyst-dividing bacterium Ramlibacter tataouinensis.</title>
        <authorList>
            <person name="Barakat M."/>
            <person name="Ortet P."/>
            <person name="De Luca G."/>
            <person name="Jourlin-Castelli C."/>
            <person name="Ansaldi M."/>
            <person name="Py B."/>
            <person name="Fichant G."/>
            <person name="Coutinho P."/>
            <person name="Voulhoux R."/>
            <person name="Bastien O."/>
            <person name="Roy S."/>
            <person name="Marechal E."/>
            <person name="Henrissat B."/>
            <person name="Quentin Y."/>
            <person name="Noirot P."/>
            <person name="Filloux A."/>
            <person name="Mejean V."/>
            <person name="DuBow M."/>
            <person name="Barras F."/>
            <person name="Heulin T."/>
        </authorList>
    </citation>
    <scope>NUCLEOTIDE SEQUENCE [LARGE SCALE GENOMIC DNA]</scope>
    <source>
        <strain evidence="5">ATCC BAA-407 / DSM 14655 / LMG 21543 / TTB310</strain>
    </source>
</reference>
<dbReference type="PATRIC" id="fig|365046.3.peg.1023"/>
<gene>
    <name evidence="4" type="ordered locus">Rta_10010</name>
</gene>
<feature type="compositionally biased region" description="Pro residues" evidence="1">
    <location>
        <begin position="76"/>
        <end position="109"/>
    </location>
</feature>
<dbReference type="NCBIfam" id="TIGR02098">
    <property type="entry name" value="MJ0042_CXXC"/>
    <property type="match status" value="1"/>
</dbReference>
<proteinExistence type="predicted"/>
<dbReference type="Proteomes" id="UP000008385">
    <property type="component" value="Chromosome"/>
</dbReference>
<evidence type="ECO:0000259" key="3">
    <source>
        <dbReference type="Pfam" id="PF13719"/>
    </source>
</evidence>
<evidence type="ECO:0000313" key="5">
    <source>
        <dbReference type="Proteomes" id="UP000008385"/>
    </source>
</evidence>
<protein>
    <recommendedName>
        <fullName evidence="3">Zinc finger/thioredoxin putative domain-containing protein</fullName>
    </recommendedName>
</protein>
<dbReference type="HOGENOM" id="CLU_036053_4_1_4"/>
<name>F5XZQ6_RAMTT</name>
<dbReference type="OrthoDB" id="5294582at2"/>
<dbReference type="Pfam" id="PF13719">
    <property type="entry name" value="Zn_ribbon_5"/>
    <property type="match status" value="1"/>
</dbReference>
<dbReference type="eggNOG" id="ENOG5030T5U">
    <property type="taxonomic scope" value="Bacteria"/>
</dbReference>